<evidence type="ECO:0000313" key="1">
    <source>
        <dbReference type="EMBL" id="RIB14788.1"/>
    </source>
</evidence>
<keyword evidence="2" id="KW-1185">Reference proteome</keyword>
<sequence length="101" mass="11190">MVAMVHHVMKLAPGWLTRREISTGTVVMVFCVVKTEQHKDSSPWVIKSVERSLCGFVALFRHISVLTSSKSLLAGFILLVSSLFELSLCCSLGLELVALHY</sequence>
<accession>A0A397UZI4</accession>
<reference evidence="1 2" key="1">
    <citation type="submission" date="2018-06" db="EMBL/GenBank/DDBJ databases">
        <title>Comparative genomics reveals the genomic features of Rhizophagus irregularis, R. cerebriforme, R. diaphanum and Gigaspora rosea, and their symbiotic lifestyle signature.</title>
        <authorList>
            <person name="Morin E."/>
            <person name="San Clemente H."/>
            <person name="Chen E.C.H."/>
            <person name="De La Providencia I."/>
            <person name="Hainaut M."/>
            <person name="Kuo A."/>
            <person name="Kohler A."/>
            <person name="Murat C."/>
            <person name="Tang N."/>
            <person name="Roy S."/>
            <person name="Loubradou J."/>
            <person name="Henrissat B."/>
            <person name="Grigoriev I.V."/>
            <person name="Corradi N."/>
            <person name="Roux C."/>
            <person name="Martin F.M."/>
        </authorList>
    </citation>
    <scope>NUCLEOTIDE SEQUENCE [LARGE SCALE GENOMIC DNA]</scope>
    <source>
        <strain evidence="1 2">DAOM 194757</strain>
    </source>
</reference>
<dbReference type="EMBL" id="QKWP01000795">
    <property type="protein sequence ID" value="RIB14788.1"/>
    <property type="molecule type" value="Genomic_DNA"/>
</dbReference>
<name>A0A397UZI4_9GLOM</name>
<organism evidence="1 2">
    <name type="scientific">Gigaspora rosea</name>
    <dbReference type="NCBI Taxonomy" id="44941"/>
    <lineage>
        <taxon>Eukaryota</taxon>
        <taxon>Fungi</taxon>
        <taxon>Fungi incertae sedis</taxon>
        <taxon>Mucoromycota</taxon>
        <taxon>Glomeromycotina</taxon>
        <taxon>Glomeromycetes</taxon>
        <taxon>Diversisporales</taxon>
        <taxon>Gigasporaceae</taxon>
        <taxon>Gigaspora</taxon>
    </lineage>
</organism>
<comment type="caution">
    <text evidence="1">The sequence shown here is derived from an EMBL/GenBank/DDBJ whole genome shotgun (WGS) entry which is preliminary data.</text>
</comment>
<evidence type="ECO:0000313" key="2">
    <source>
        <dbReference type="Proteomes" id="UP000266673"/>
    </source>
</evidence>
<gene>
    <name evidence="1" type="ORF">C2G38_2039887</name>
</gene>
<protein>
    <submittedName>
        <fullName evidence="1">Uncharacterized protein</fullName>
    </submittedName>
</protein>
<proteinExistence type="predicted"/>
<dbReference type="AlphaFoldDB" id="A0A397UZI4"/>
<dbReference type="Proteomes" id="UP000266673">
    <property type="component" value="Unassembled WGS sequence"/>
</dbReference>